<dbReference type="EMBL" id="JANSHE010006900">
    <property type="protein sequence ID" value="KAJ2965742.1"/>
    <property type="molecule type" value="Genomic_DNA"/>
</dbReference>
<dbReference type="Proteomes" id="UP001144978">
    <property type="component" value="Unassembled WGS sequence"/>
</dbReference>
<evidence type="ECO:0000313" key="2">
    <source>
        <dbReference type="Proteomes" id="UP001144978"/>
    </source>
</evidence>
<sequence>MLFKTYGFVPMYQTLYFMNDLKIGHYMKIPPRIMFMAQLIPSTLACFICVGVQQWQFAHIPDMCMPWQKDGFVCNDVSTFATASIIWGGIGPKRLFGSGQMYVQLGSVRLPHRRAPAHPPSTSLPGATPRPSTATSIFPSAALGLAGFPVPVCWFLLRISVHARDAPTRVTYSLLFSTAVLHAILYVARHYVVSTSGRSPQYASSYRLPRILRLLDAALALDL</sequence>
<name>A0ACC1MFE4_9APHY</name>
<keyword evidence="2" id="KW-1185">Reference proteome</keyword>
<organism evidence="1 2">
    <name type="scientific">Trametes sanguinea</name>
    <dbReference type="NCBI Taxonomy" id="158606"/>
    <lineage>
        <taxon>Eukaryota</taxon>
        <taxon>Fungi</taxon>
        <taxon>Dikarya</taxon>
        <taxon>Basidiomycota</taxon>
        <taxon>Agaricomycotina</taxon>
        <taxon>Agaricomycetes</taxon>
        <taxon>Polyporales</taxon>
        <taxon>Polyporaceae</taxon>
        <taxon>Trametes</taxon>
    </lineage>
</organism>
<protein>
    <submittedName>
        <fullName evidence="1">Uncharacterized protein</fullName>
    </submittedName>
</protein>
<reference evidence="1" key="1">
    <citation type="submission" date="2022-08" db="EMBL/GenBank/DDBJ databases">
        <title>Genome Sequence of Pycnoporus sanguineus.</title>
        <authorList>
            <person name="Buettner E."/>
        </authorList>
    </citation>
    <scope>NUCLEOTIDE SEQUENCE</scope>
    <source>
        <strain evidence="1">CG-C14</strain>
    </source>
</reference>
<comment type="caution">
    <text evidence="1">The sequence shown here is derived from an EMBL/GenBank/DDBJ whole genome shotgun (WGS) entry which is preliminary data.</text>
</comment>
<proteinExistence type="predicted"/>
<evidence type="ECO:0000313" key="1">
    <source>
        <dbReference type="EMBL" id="KAJ2965742.1"/>
    </source>
</evidence>
<gene>
    <name evidence="1" type="ORF">NUW54_g14017</name>
</gene>
<accession>A0ACC1MFE4</accession>